<dbReference type="PIRSF" id="PIRSF000654">
    <property type="entry name" value="Integrin-linked_kinase"/>
    <property type="match status" value="1"/>
</dbReference>
<organism evidence="2 3">
    <name type="scientific">Achlya hypogyna</name>
    <name type="common">Oomycete</name>
    <name type="synonym">Protoachlya hypogyna</name>
    <dbReference type="NCBI Taxonomy" id="1202772"/>
    <lineage>
        <taxon>Eukaryota</taxon>
        <taxon>Sar</taxon>
        <taxon>Stramenopiles</taxon>
        <taxon>Oomycota</taxon>
        <taxon>Saprolegniomycetes</taxon>
        <taxon>Saprolegniales</taxon>
        <taxon>Achlyaceae</taxon>
        <taxon>Achlya</taxon>
    </lineage>
</organism>
<reference evidence="2 3" key="1">
    <citation type="journal article" date="2014" name="Genome Biol. Evol.">
        <title>The secreted proteins of Achlya hypogyna and Thraustotheca clavata identify the ancestral oomycete secretome and reveal gene acquisitions by horizontal gene transfer.</title>
        <authorList>
            <person name="Misner I."/>
            <person name="Blouin N."/>
            <person name="Leonard G."/>
            <person name="Richards T.A."/>
            <person name="Lane C.E."/>
        </authorList>
    </citation>
    <scope>NUCLEOTIDE SEQUENCE [LARGE SCALE GENOMIC DNA]</scope>
    <source>
        <strain evidence="2 3">ATCC 48635</strain>
    </source>
</reference>
<dbReference type="AlphaFoldDB" id="A0A1V9YFK2"/>
<gene>
    <name evidence="2" type="ORF">ACHHYP_13279</name>
</gene>
<sequence>MWCRDNTGAKLLLKGLEFRSASSVAKQGFVAGLQQVVGLHHDRLVRVLGASVVNHDATLVIAAEFAEKGSLGSILMDTKLLLTREDQLRLCRETAAGLAYVHAQKQIFGVLSSRKVLLDAAMGIKLNTLALMKPIYSDVRSPPKSFGSFAVATTAPELLAYDPTPTTASDIYSLGIVLGEVFTRRPPFEALYRERGYVAGDVELVRLLQKGHRLPFPFDEKALLAGSSADFVSLVKSCLQTDPSKRPDAATVQRRLGLLQL</sequence>
<dbReference type="InterPro" id="IPR000719">
    <property type="entry name" value="Prot_kinase_dom"/>
</dbReference>
<dbReference type="PANTHER" id="PTHR48007:SF4">
    <property type="entry name" value="LEUCINE-RICH REPEAT RECEPTOR-LIKE PROTEIN KINASE PXC1"/>
    <property type="match status" value="1"/>
</dbReference>
<feature type="domain" description="Protein kinase" evidence="1">
    <location>
        <begin position="1"/>
        <end position="259"/>
    </location>
</feature>
<name>A0A1V9YFK2_ACHHY</name>
<dbReference type="InterPro" id="IPR046959">
    <property type="entry name" value="PRK1-6/SRF4-like"/>
</dbReference>
<dbReference type="Proteomes" id="UP000243579">
    <property type="component" value="Unassembled WGS sequence"/>
</dbReference>
<dbReference type="EMBL" id="JNBR01001852">
    <property type="protein sequence ID" value="OQR84525.1"/>
    <property type="molecule type" value="Genomic_DNA"/>
</dbReference>
<dbReference type="InterPro" id="IPR001245">
    <property type="entry name" value="Ser-Thr/Tyr_kinase_cat_dom"/>
</dbReference>
<dbReference type="PROSITE" id="PS50011">
    <property type="entry name" value="PROTEIN_KINASE_DOM"/>
    <property type="match status" value="1"/>
</dbReference>
<dbReference type="InterPro" id="IPR011009">
    <property type="entry name" value="Kinase-like_dom_sf"/>
</dbReference>
<keyword evidence="3" id="KW-1185">Reference proteome</keyword>
<dbReference type="PANTHER" id="PTHR48007">
    <property type="entry name" value="LEUCINE-RICH REPEAT RECEPTOR-LIKE PROTEIN KINASE PXC1"/>
    <property type="match status" value="1"/>
</dbReference>
<protein>
    <recommendedName>
        <fullName evidence="1">Protein kinase domain-containing protein</fullName>
    </recommendedName>
</protein>
<dbReference type="OrthoDB" id="4062651at2759"/>
<comment type="caution">
    <text evidence="2">The sequence shown here is derived from an EMBL/GenBank/DDBJ whole genome shotgun (WGS) entry which is preliminary data.</text>
</comment>
<evidence type="ECO:0000313" key="3">
    <source>
        <dbReference type="Proteomes" id="UP000243579"/>
    </source>
</evidence>
<dbReference type="Gene3D" id="1.10.510.10">
    <property type="entry name" value="Transferase(Phosphotransferase) domain 1"/>
    <property type="match status" value="1"/>
</dbReference>
<proteinExistence type="predicted"/>
<dbReference type="STRING" id="1202772.A0A1V9YFK2"/>
<dbReference type="GO" id="GO:0005524">
    <property type="term" value="F:ATP binding"/>
    <property type="evidence" value="ECO:0007669"/>
    <property type="project" value="InterPro"/>
</dbReference>
<dbReference type="Pfam" id="PF07714">
    <property type="entry name" value="PK_Tyr_Ser-Thr"/>
    <property type="match status" value="1"/>
</dbReference>
<dbReference type="SUPFAM" id="SSF56112">
    <property type="entry name" value="Protein kinase-like (PK-like)"/>
    <property type="match status" value="1"/>
</dbReference>
<accession>A0A1V9YFK2</accession>
<dbReference type="GO" id="GO:0004672">
    <property type="term" value="F:protein kinase activity"/>
    <property type="evidence" value="ECO:0007669"/>
    <property type="project" value="InterPro"/>
</dbReference>
<evidence type="ECO:0000259" key="1">
    <source>
        <dbReference type="PROSITE" id="PS50011"/>
    </source>
</evidence>
<evidence type="ECO:0000313" key="2">
    <source>
        <dbReference type="EMBL" id="OQR84525.1"/>
    </source>
</evidence>